<comment type="subcellular location">
    <subcellularLocation>
        <location evidence="1">Membrane</location>
        <topology evidence="1">Multi-pass membrane protein</topology>
    </subcellularLocation>
</comment>
<dbReference type="InterPro" id="IPR036259">
    <property type="entry name" value="MFS_trans_sf"/>
</dbReference>
<reference evidence="11 12" key="1">
    <citation type="submission" date="2018-01" db="EMBL/GenBank/DDBJ databases">
        <title>Draft genome of the strawberry crown rot pathogen Phytophthora cactorum.</title>
        <authorList>
            <person name="Armitage A.D."/>
            <person name="Lysoe E."/>
            <person name="Nellist C.F."/>
            <person name="Harrison R.J."/>
            <person name="Brurberg M.B."/>
        </authorList>
    </citation>
    <scope>NUCLEOTIDE SEQUENCE [LARGE SCALE GENOMIC DNA]</scope>
    <source>
        <strain evidence="11 12">10300</strain>
    </source>
</reference>
<protein>
    <recommendedName>
        <fullName evidence="13">Major facilitator superfamily (MFS) profile domain-containing protein</fullName>
    </recommendedName>
</protein>
<evidence type="ECO:0008006" key="13">
    <source>
        <dbReference type="Google" id="ProtNLM"/>
    </source>
</evidence>
<dbReference type="Proteomes" id="UP000774804">
    <property type="component" value="Unassembled WGS sequence"/>
</dbReference>
<feature type="transmembrane region" description="Helical" evidence="5">
    <location>
        <begin position="38"/>
        <end position="59"/>
    </location>
</feature>
<evidence type="ECO:0000256" key="1">
    <source>
        <dbReference type="ARBA" id="ARBA00004141"/>
    </source>
</evidence>
<dbReference type="Proteomes" id="UP000735874">
    <property type="component" value="Unassembled WGS sequence"/>
</dbReference>
<dbReference type="EMBL" id="MJFZ01000132">
    <property type="protein sequence ID" value="RAW36678.1"/>
    <property type="molecule type" value="Genomic_DNA"/>
</dbReference>
<dbReference type="GO" id="GO:0016020">
    <property type="term" value="C:membrane"/>
    <property type="evidence" value="ECO:0007669"/>
    <property type="project" value="UniProtKB-SubCell"/>
</dbReference>
<feature type="transmembrane region" description="Helical" evidence="5">
    <location>
        <begin position="320"/>
        <end position="338"/>
    </location>
</feature>
<feature type="transmembrane region" description="Helical" evidence="5">
    <location>
        <begin position="79"/>
        <end position="97"/>
    </location>
</feature>
<reference evidence="6" key="2">
    <citation type="submission" date="2018-10" db="EMBL/GenBank/DDBJ databases">
        <title>Effector identification in a new, highly contiguous assembly of the strawberry crown rot pathogen Phytophthora cactorum.</title>
        <authorList>
            <person name="Armitage A.D."/>
            <person name="Nellist C.F."/>
            <person name="Bates H."/>
            <person name="Vickerstaff R.J."/>
            <person name="Harrison R.J."/>
        </authorList>
    </citation>
    <scope>NUCLEOTIDE SEQUENCE</scope>
    <source>
        <strain evidence="6">15-7</strain>
        <strain evidence="7">4032</strain>
        <strain evidence="8">4040</strain>
        <strain evidence="9">P415</strain>
    </source>
</reference>
<evidence type="ECO:0000313" key="9">
    <source>
        <dbReference type="EMBL" id="KAG2986522.1"/>
    </source>
</evidence>
<sequence>MAASVREEPKAEAEASTLLPKYRQRTGSESPRDTCTKWFMLAILSVLSAINQAICYSYAPIDNIVETRWQERIHSEHLITIYFISYIPCSFIGSWIMDKFGLRFGILLGGLLQAGGAGLRYFACSFDSTQEPYVTVLGQLLASFAMPFMVNSPAVLSSNWFPSSMRATSTSVAINANAMGTAIVYLIAPFVVLSSGEVPFYNFCIAVLAGSAWVVALLFFQSYPKSGHDQFVPISHLEDDYDWSQWANAFSHTGFWHTAVAFSIAECVLNAMCALLTKFLSVTNFSTTQIGVFGAVFIISSLVGSQIISREVDKMRSHKAALQLCLLLVALGIALFRLVPKVEIHFTLLSLLFLGFVLGPVQPIALELGVECAFPTSAATVAALQQLCGNFLSALAVPALSTLLRTHLSATGAETSYIFYSPEWILVLMTTTTFIIICCFDGEHKRYAHESKIIPPEDVNQAQT</sequence>
<evidence type="ECO:0000256" key="3">
    <source>
        <dbReference type="ARBA" id="ARBA00022989"/>
    </source>
</evidence>
<keyword evidence="2 5" id="KW-0812">Transmembrane</keyword>
<dbReference type="InterPro" id="IPR011701">
    <property type="entry name" value="MFS"/>
</dbReference>
<dbReference type="Proteomes" id="UP000251314">
    <property type="component" value="Unassembled WGS sequence"/>
</dbReference>
<keyword evidence="4 5" id="KW-0472">Membrane</keyword>
<evidence type="ECO:0000313" key="6">
    <source>
        <dbReference type="EMBL" id="KAG2864251.1"/>
    </source>
</evidence>
<dbReference type="Pfam" id="PF07690">
    <property type="entry name" value="MFS_1"/>
    <property type="match status" value="1"/>
</dbReference>
<evidence type="ECO:0000313" key="7">
    <source>
        <dbReference type="EMBL" id="KAG2905973.1"/>
    </source>
</evidence>
<organism evidence="11 12">
    <name type="scientific">Phytophthora cactorum</name>
    <dbReference type="NCBI Taxonomy" id="29920"/>
    <lineage>
        <taxon>Eukaryota</taxon>
        <taxon>Sar</taxon>
        <taxon>Stramenopiles</taxon>
        <taxon>Oomycota</taxon>
        <taxon>Peronosporomycetes</taxon>
        <taxon>Peronosporales</taxon>
        <taxon>Peronosporaceae</taxon>
        <taxon>Phytophthora</taxon>
    </lineage>
</organism>
<evidence type="ECO:0000256" key="5">
    <source>
        <dbReference type="SAM" id="Phobius"/>
    </source>
</evidence>
<dbReference type="EMBL" id="RCMI01000551">
    <property type="protein sequence ID" value="KAG2905973.1"/>
    <property type="molecule type" value="Genomic_DNA"/>
</dbReference>
<keyword evidence="3 5" id="KW-1133">Transmembrane helix</keyword>
<evidence type="ECO:0000256" key="2">
    <source>
        <dbReference type="ARBA" id="ARBA00022692"/>
    </source>
</evidence>
<comment type="caution">
    <text evidence="11">The sequence shown here is derived from an EMBL/GenBank/DDBJ whole genome shotgun (WGS) entry which is preliminary data.</text>
</comment>
<evidence type="ECO:0000313" key="11">
    <source>
        <dbReference type="EMBL" id="RAW36678.1"/>
    </source>
</evidence>
<dbReference type="AlphaFoldDB" id="A0A329SLX0"/>
<dbReference type="EMBL" id="RCMK01000549">
    <property type="protein sequence ID" value="KAG2922562.1"/>
    <property type="molecule type" value="Genomic_DNA"/>
</dbReference>
<dbReference type="Proteomes" id="UP000688947">
    <property type="component" value="Unassembled WGS sequence"/>
</dbReference>
<feature type="transmembrane region" description="Helical" evidence="5">
    <location>
        <begin position="289"/>
        <end position="308"/>
    </location>
</feature>
<dbReference type="EMBL" id="RCML01000190">
    <property type="protein sequence ID" value="KAG2986522.1"/>
    <property type="molecule type" value="Genomic_DNA"/>
</dbReference>
<dbReference type="OrthoDB" id="422206at2759"/>
<proteinExistence type="predicted"/>
<evidence type="ECO:0000313" key="12">
    <source>
        <dbReference type="Proteomes" id="UP000251314"/>
    </source>
</evidence>
<accession>A0A329SLX0</accession>
<dbReference type="GO" id="GO:0022857">
    <property type="term" value="F:transmembrane transporter activity"/>
    <property type="evidence" value="ECO:0007669"/>
    <property type="project" value="InterPro"/>
</dbReference>
<dbReference type="InterPro" id="IPR049680">
    <property type="entry name" value="FLVCR1-2_SLC49-like"/>
</dbReference>
<dbReference type="PANTHER" id="PTHR10924:SF6">
    <property type="entry name" value="SOLUTE CARRIER FAMILY 49 MEMBER A3"/>
    <property type="match status" value="1"/>
</dbReference>
<feature type="transmembrane region" description="Helical" evidence="5">
    <location>
        <begin position="255"/>
        <end position="277"/>
    </location>
</feature>
<feature type="transmembrane region" description="Helical" evidence="5">
    <location>
        <begin position="168"/>
        <end position="188"/>
    </location>
</feature>
<dbReference type="SUPFAM" id="SSF103473">
    <property type="entry name" value="MFS general substrate transporter"/>
    <property type="match status" value="1"/>
</dbReference>
<gene>
    <name evidence="10" type="ORF">JG687_00005645</name>
    <name evidence="11" type="ORF">PC110_g7061</name>
    <name evidence="6" type="ORF">PC113_g4745</name>
    <name evidence="7" type="ORF">PC115_g14428</name>
    <name evidence="8" type="ORF">PC117_g15944</name>
    <name evidence="9" type="ORF">PC118_g7760</name>
</gene>
<feature type="transmembrane region" description="Helical" evidence="5">
    <location>
        <begin position="104"/>
        <end position="123"/>
    </location>
</feature>
<feature type="transmembrane region" description="Helical" evidence="5">
    <location>
        <begin position="344"/>
        <end position="366"/>
    </location>
</feature>
<dbReference type="EMBL" id="JAENGZ010000216">
    <property type="protein sequence ID" value="KAG6965010.1"/>
    <property type="molecule type" value="Genomic_DNA"/>
</dbReference>
<dbReference type="Proteomes" id="UP000697107">
    <property type="component" value="Unassembled WGS sequence"/>
</dbReference>
<feature type="transmembrane region" description="Helical" evidence="5">
    <location>
        <begin position="200"/>
        <end position="220"/>
    </location>
</feature>
<dbReference type="EMBL" id="RCMG01000084">
    <property type="protein sequence ID" value="KAG2864251.1"/>
    <property type="molecule type" value="Genomic_DNA"/>
</dbReference>
<reference evidence="10" key="3">
    <citation type="submission" date="2021-01" db="EMBL/GenBank/DDBJ databases">
        <title>Phytophthora aleatoria, a newly-described species from Pinus radiata is distinct from Phytophthora cactorum isolates based on comparative genomics.</title>
        <authorList>
            <person name="Mcdougal R."/>
            <person name="Panda P."/>
            <person name="Williams N."/>
            <person name="Studholme D.J."/>
        </authorList>
    </citation>
    <scope>NUCLEOTIDE SEQUENCE</scope>
    <source>
        <strain evidence="10">NZFS 3830</strain>
    </source>
</reference>
<evidence type="ECO:0000313" key="10">
    <source>
        <dbReference type="EMBL" id="KAG6965010.1"/>
    </source>
</evidence>
<dbReference type="Gene3D" id="1.20.1250.20">
    <property type="entry name" value="MFS general substrate transporter like domains"/>
    <property type="match status" value="2"/>
</dbReference>
<dbReference type="VEuPathDB" id="FungiDB:PC110_g7061"/>
<keyword evidence="12" id="KW-1185">Reference proteome</keyword>
<evidence type="ECO:0000256" key="4">
    <source>
        <dbReference type="ARBA" id="ARBA00023136"/>
    </source>
</evidence>
<dbReference type="PANTHER" id="PTHR10924">
    <property type="entry name" value="MAJOR FACILITATOR SUPERFAMILY PROTEIN-RELATED"/>
    <property type="match status" value="1"/>
</dbReference>
<dbReference type="Proteomes" id="UP000736787">
    <property type="component" value="Unassembled WGS sequence"/>
</dbReference>
<feature type="transmembrane region" description="Helical" evidence="5">
    <location>
        <begin position="424"/>
        <end position="442"/>
    </location>
</feature>
<name>A0A329SLX0_9STRA</name>
<feature type="transmembrane region" description="Helical" evidence="5">
    <location>
        <begin position="135"/>
        <end position="156"/>
    </location>
</feature>
<evidence type="ECO:0000313" key="8">
    <source>
        <dbReference type="EMBL" id="KAG2922562.1"/>
    </source>
</evidence>